<keyword evidence="3" id="KW-1185">Reference proteome</keyword>
<comment type="caution">
    <text evidence="2">The sequence shown here is derived from an EMBL/GenBank/DDBJ whole genome shotgun (WGS) entry which is preliminary data.</text>
</comment>
<organism evidence="2 3">
    <name type="scientific">Fredinandcohnia salidurans</name>
    <dbReference type="NCBI Taxonomy" id="2595041"/>
    <lineage>
        <taxon>Bacteria</taxon>
        <taxon>Bacillati</taxon>
        <taxon>Bacillota</taxon>
        <taxon>Bacilli</taxon>
        <taxon>Bacillales</taxon>
        <taxon>Bacillaceae</taxon>
        <taxon>Fredinandcohnia</taxon>
    </lineage>
</organism>
<gene>
    <name evidence="2" type="ORF">ACFSFW_18810</name>
</gene>
<accession>A0ABW4MS82</accession>
<dbReference type="InterPro" id="IPR035238">
    <property type="entry name" value="DUF5345"/>
</dbReference>
<keyword evidence="1" id="KW-0472">Membrane</keyword>
<protein>
    <submittedName>
        <fullName evidence="2">YxlC family protein</fullName>
    </submittedName>
</protein>
<dbReference type="RefSeq" id="WP_388040491.1">
    <property type="nucleotide sequence ID" value="NZ_JBHUEK010000026.1"/>
</dbReference>
<feature type="transmembrane region" description="Helical" evidence="1">
    <location>
        <begin position="90"/>
        <end position="107"/>
    </location>
</feature>
<keyword evidence="1" id="KW-0812">Transmembrane</keyword>
<evidence type="ECO:0000313" key="2">
    <source>
        <dbReference type="EMBL" id="MFD1780720.1"/>
    </source>
</evidence>
<reference evidence="3" key="1">
    <citation type="journal article" date="2019" name="Int. J. Syst. Evol. Microbiol.">
        <title>The Global Catalogue of Microorganisms (GCM) 10K type strain sequencing project: providing services to taxonomists for standard genome sequencing and annotation.</title>
        <authorList>
            <consortium name="The Broad Institute Genomics Platform"/>
            <consortium name="The Broad Institute Genome Sequencing Center for Infectious Disease"/>
            <person name="Wu L."/>
            <person name="Ma J."/>
        </authorList>
    </citation>
    <scope>NUCLEOTIDE SEQUENCE [LARGE SCALE GENOMIC DNA]</scope>
    <source>
        <strain evidence="3">CCUG 15531</strain>
    </source>
</reference>
<keyword evidence="1" id="KW-1133">Transmembrane helix</keyword>
<name>A0ABW4MS82_9BACI</name>
<dbReference type="EMBL" id="JBHUEK010000026">
    <property type="protein sequence ID" value="MFD1780720.1"/>
    <property type="molecule type" value="Genomic_DNA"/>
</dbReference>
<sequence>MKKNKLVLLNNKQQHEEDKETIQDINEALTKIDHHYSVFTPDLQVFEQMVAIEQQKQKKKFRRDLTAFILVALFLMTCLISAFFQLPLVFIIIQGIATISLPVYSFFRYRKRVIVHEYE</sequence>
<feature type="transmembrane region" description="Helical" evidence="1">
    <location>
        <begin position="65"/>
        <end position="84"/>
    </location>
</feature>
<proteinExistence type="predicted"/>
<dbReference type="Pfam" id="PF17280">
    <property type="entry name" value="DUF5345"/>
    <property type="match status" value="1"/>
</dbReference>
<dbReference type="Proteomes" id="UP001597227">
    <property type="component" value="Unassembled WGS sequence"/>
</dbReference>
<evidence type="ECO:0000313" key="3">
    <source>
        <dbReference type="Proteomes" id="UP001597227"/>
    </source>
</evidence>
<evidence type="ECO:0000256" key="1">
    <source>
        <dbReference type="SAM" id="Phobius"/>
    </source>
</evidence>